<gene>
    <name evidence="2" type="ORF">EU96_0978</name>
</gene>
<dbReference type="Proteomes" id="UP000030445">
    <property type="component" value="Unassembled WGS sequence"/>
</dbReference>
<dbReference type="EMBL" id="JNAM01000009">
    <property type="protein sequence ID" value="KGF97864.1"/>
    <property type="molecule type" value="Genomic_DNA"/>
</dbReference>
<dbReference type="NCBIfam" id="TIGR02532">
    <property type="entry name" value="IV_pilin_GFxxxE"/>
    <property type="match status" value="1"/>
</dbReference>
<dbReference type="SUPFAM" id="SSF54523">
    <property type="entry name" value="Pili subunits"/>
    <property type="match status" value="1"/>
</dbReference>
<organism evidence="2 3">
    <name type="scientific">Prochlorococcus marinus str. MIT 9302</name>
    <dbReference type="NCBI Taxonomy" id="74545"/>
    <lineage>
        <taxon>Bacteria</taxon>
        <taxon>Bacillati</taxon>
        <taxon>Cyanobacteriota</taxon>
        <taxon>Cyanophyceae</taxon>
        <taxon>Synechococcales</taxon>
        <taxon>Prochlorococcaceae</taxon>
        <taxon>Prochlorococcus</taxon>
    </lineage>
</organism>
<keyword evidence="1" id="KW-0472">Membrane</keyword>
<evidence type="ECO:0000313" key="3">
    <source>
        <dbReference type="Proteomes" id="UP000030445"/>
    </source>
</evidence>
<dbReference type="Pfam" id="PF07963">
    <property type="entry name" value="N_methyl"/>
    <property type="match status" value="1"/>
</dbReference>
<dbReference type="InterPro" id="IPR045584">
    <property type="entry name" value="Pilin-like"/>
</dbReference>
<dbReference type="STRING" id="74545.EU96_0978"/>
<sequence length="142" mass="15705">MTAGLIRKYLNRNQEGFTLVELIVVIVILLILGSISIPSFLNIIEKVEAQAAQLNLMNAFEECSTKILFGEQNPTYSIPPNTSRFQYPDSGRDGYCLSPSSGNILTAARTAYGQRVSTYNLNINVVTGAKSTERSVPSWINW</sequence>
<accession>A0A0A2ABH1</accession>
<name>A0A0A2ABH1_PROMR</name>
<dbReference type="InterPro" id="IPR012902">
    <property type="entry name" value="N_methyl_site"/>
</dbReference>
<evidence type="ECO:0000256" key="1">
    <source>
        <dbReference type="SAM" id="Phobius"/>
    </source>
</evidence>
<protein>
    <recommendedName>
        <fullName evidence="4">Prepilin-type N-terminal cleavage/methylation domain-containing protein</fullName>
    </recommendedName>
</protein>
<feature type="transmembrane region" description="Helical" evidence="1">
    <location>
        <begin position="20"/>
        <end position="41"/>
    </location>
</feature>
<dbReference type="PROSITE" id="PS00409">
    <property type="entry name" value="PROKAR_NTER_METHYL"/>
    <property type="match status" value="1"/>
</dbReference>
<dbReference type="AlphaFoldDB" id="A0A0A2ABH1"/>
<proteinExistence type="predicted"/>
<keyword evidence="1" id="KW-0812">Transmembrane</keyword>
<keyword evidence="1" id="KW-1133">Transmembrane helix</keyword>
<evidence type="ECO:0000313" key="2">
    <source>
        <dbReference type="EMBL" id="KGF97864.1"/>
    </source>
</evidence>
<dbReference type="Gene3D" id="3.30.700.10">
    <property type="entry name" value="Glycoprotein, Type 4 Pilin"/>
    <property type="match status" value="1"/>
</dbReference>
<reference evidence="3" key="1">
    <citation type="journal article" date="2014" name="Sci. Data">
        <title>Genomes of diverse isolates of the marine cyanobacterium Prochlorococcus.</title>
        <authorList>
            <person name="Biller S."/>
            <person name="Berube P."/>
            <person name="Thompson J."/>
            <person name="Kelly L."/>
            <person name="Roggensack S."/>
            <person name="Awad L."/>
            <person name="Roache-Johnson K."/>
            <person name="Ding H."/>
            <person name="Giovannoni S.J."/>
            <person name="Moore L.R."/>
            <person name="Chisholm S.W."/>
        </authorList>
    </citation>
    <scope>NUCLEOTIDE SEQUENCE [LARGE SCALE GENOMIC DNA]</scope>
    <source>
        <strain evidence="3">MIT 9302</strain>
    </source>
</reference>
<evidence type="ECO:0008006" key="4">
    <source>
        <dbReference type="Google" id="ProtNLM"/>
    </source>
</evidence>
<comment type="caution">
    <text evidence="2">The sequence shown here is derived from an EMBL/GenBank/DDBJ whole genome shotgun (WGS) entry which is preliminary data.</text>
</comment>